<keyword evidence="2" id="KW-1185">Reference proteome</keyword>
<name>A0A2U1NV50_ARTAN</name>
<keyword evidence="1" id="KW-0808">Transferase</keyword>
<evidence type="ECO:0000313" key="2">
    <source>
        <dbReference type="Proteomes" id="UP000245207"/>
    </source>
</evidence>
<reference evidence="1 2" key="1">
    <citation type="journal article" date="2018" name="Mol. Plant">
        <title>The genome of Artemisia annua provides insight into the evolution of Asteraceae family and artemisinin biosynthesis.</title>
        <authorList>
            <person name="Shen Q."/>
            <person name="Zhang L."/>
            <person name="Liao Z."/>
            <person name="Wang S."/>
            <person name="Yan T."/>
            <person name="Shi P."/>
            <person name="Liu M."/>
            <person name="Fu X."/>
            <person name="Pan Q."/>
            <person name="Wang Y."/>
            <person name="Lv Z."/>
            <person name="Lu X."/>
            <person name="Zhang F."/>
            <person name="Jiang W."/>
            <person name="Ma Y."/>
            <person name="Chen M."/>
            <person name="Hao X."/>
            <person name="Li L."/>
            <person name="Tang Y."/>
            <person name="Lv G."/>
            <person name="Zhou Y."/>
            <person name="Sun X."/>
            <person name="Brodelius P.E."/>
            <person name="Rose J.K.C."/>
            <person name="Tang K."/>
        </authorList>
    </citation>
    <scope>NUCLEOTIDE SEQUENCE [LARGE SCALE GENOMIC DNA]</scope>
    <source>
        <strain evidence="2">cv. Huhao1</strain>
        <tissue evidence="1">Leaf</tissue>
    </source>
</reference>
<dbReference type="EMBL" id="PKPP01002139">
    <property type="protein sequence ID" value="PWA77361.1"/>
    <property type="molecule type" value="Genomic_DNA"/>
</dbReference>
<proteinExistence type="predicted"/>
<organism evidence="1 2">
    <name type="scientific">Artemisia annua</name>
    <name type="common">Sweet wormwood</name>
    <dbReference type="NCBI Taxonomy" id="35608"/>
    <lineage>
        <taxon>Eukaryota</taxon>
        <taxon>Viridiplantae</taxon>
        <taxon>Streptophyta</taxon>
        <taxon>Embryophyta</taxon>
        <taxon>Tracheophyta</taxon>
        <taxon>Spermatophyta</taxon>
        <taxon>Magnoliopsida</taxon>
        <taxon>eudicotyledons</taxon>
        <taxon>Gunneridae</taxon>
        <taxon>Pentapetalae</taxon>
        <taxon>asterids</taxon>
        <taxon>campanulids</taxon>
        <taxon>Asterales</taxon>
        <taxon>Asteraceae</taxon>
        <taxon>Asteroideae</taxon>
        <taxon>Anthemideae</taxon>
        <taxon>Artemisiinae</taxon>
        <taxon>Artemisia</taxon>
    </lineage>
</organism>
<keyword evidence="1" id="KW-0695">RNA-directed DNA polymerase</keyword>
<accession>A0A2U1NV50</accession>
<dbReference type="Proteomes" id="UP000245207">
    <property type="component" value="Unassembled WGS sequence"/>
</dbReference>
<sequence>MNDSKSHSHLFFSCTFSKRLWERLKPIARLDNVGNDWANVISVIVNKPATNTIWSVIQRLILGASVYYIWNERNIRKVEQVYRSEDGVFKCITDCVRLKLMGLNLKHTSEVLKAAEIWNIPIRKNEFNDNTGFWECNTIYLPFIDDEWCSGSCVAILMPASYLLCSSWCAGSVIAGMIVQGRSWRVLYSFCPSLWFYPLGFT</sequence>
<gene>
    <name evidence="1" type="ORF">CTI12_AA226000</name>
</gene>
<keyword evidence="1" id="KW-0548">Nucleotidyltransferase</keyword>
<evidence type="ECO:0000313" key="1">
    <source>
        <dbReference type="EMBL" id="PWA77361.1"/>
    </source>
</evidence>
<dbReference type="OrthoDB" id="1938430at2759"/>
<dbReference type="GO" id="GO:0003964">
    <property type="term" value="F:RNA-directed DNA polymerase activity"/>
    <property type="evidence" value="ECO:0007669"/>
    <property type="project" value="UniProtKB-KW"/>
</dbReference>
<comment type="caution">
    <text evidence="1">The sequence shown here is derived from an EMBL/GenBank/DDBJ whole genome shotgun (WGS) entry which is preliminary data.</text>
</comment>
<dbReference type="AlphaFoldDB" id="A0A2U1NV50"/>
<protein>
    <submittedName>
        <fullName evidence="1">RNA-directed DNA polymerase, eukaryota, Reverse transcriptase zinc-binding domain protein</fullName>
    </submittedName>
</protein>